<keyword evidence="3" id="KW-1185">Reference proteome</keyword>
<evidence type="ECO:0000256" key="1">
    <source>
        <dbReference type="SAM" id="MobiDB-lite"/>
    </source>
</evidence>
<feature type="region of interest" description="Disordered" evidence="1">
    <location>
        <begin position="1"/>
        <end position="21"/>
    </location>
</feature>
<name>A0A2K8L4E8_9PROT</name>
<sequence length="54" mass="6415">MANKITNKEPYQQAYYPPAPTGFTRYMRTSLIWQGIRFIVINLKMLKLMSKSHH</sequence>
<dbReference type="RefSeq" id="WP_198507302.1">
    <property type="nucleotide sequence ID" value="NZ_CP018800.1"/>
</dbReference>
<accession>A0A2K8L4E8</accession>
<reference evidence="2 3" key="1">
    <citation type="submission" date="2016-12" db="EMBL/GenBank/DDBJ databases">
        <title>Isolation and genomic insights into novel planktonic Zetaproteobacteria from stratified waters of the Chesapeake Bay.</title>
        <authorList>
            <person name="McAllister S.M."/>
            <person name="Kato S."/>
            <person name="Chan C.S."/>
            <person name="Chiu B.K."/>
            <person name="Field E.K."/>
        </authorList>
    </citation>
    <scope>NUCLEOTIDE SEQUENCE [LARGE SCALE GENOMIC DNA]</scope>
    <source>
        <strain evidence="2 3">CP-8</strain>
    </source>
</reference>
<protein>
    <submittedName>
        <fullName evidence="2">Uncharacterized protein</fullName>
    </submittedName>
</protein>
<evidence type="ECO:0000313" key="3">
    <source>
        <dbReference type="Proteomes" id="UP000231637"/>
    </source>
</evidence>
<evidence type="ECO:0000313" key="2">
    <source>
        <dbReference type="EMBL" id="ATX82157.1"/>
    </source>
</evidence>
<dbReference type="Proteomes" id="UP000231637">
    <property type="component" value="Chromosome"/>
</dbReference>
<dbReference type="EMBL" id="CP018800">
    <property type="protein sequence ID" value="ATX82157.1"/>
    <property type="molecule type" value="Genomic_DNA"/>
</dbReference>
<gene>
    <name evidence="2" type="ORF">Ga0123462_1293</name>
</gene>
<proteinExistence type="predicted"/>
<dbReference type="AlphaFoldDB" id="A0A2K8L4E8"/>
<organism evidence="2 3">
    <name type="scientific">Mariprofundus ferrinatatus</name>
    <dbReference type="NCBI Taxonomy" id="1921087"/>
    <lineage>
        <taxon>Bacteria</taxon>
        <taxon>Pseudomonadati</taxon>
        <taxon>Pseudomonadota</taxon>
        <taxon>Candidatius Mariprofundia</taxon>
        <taxon>Mariprofundales</taxon>
        <taxon>Mariprofundaceae</taxon>
        <taxon>Mariprofundus</taxon>
    </lineage>
</organism>
<dbReference type="KEGG" id="mfn:Ga0123462_1293"/>